<evidence type="ECO:0000256" key="1">
    <source>
        <dbReference type="ARBA" id="ARBA00004571"/>
    </source>
</evidence>
<keyword evidence="6" id="KW-0406">Ion transport</keyword>
<dbReference type="InterPro" id="IPR050330">
    <property type="entry name" value="Bact_OuterMem_StrucFunc"/>
</dbReference>
<comment type="subcellular location">
    <subcellularLocation>
        <location evidence="1">Cell outer membrane</location>
        <topology evidence="1">Multi-pass membrane protein</topology>
    </subcellularLocation>
</comment>
<keyword evidence="4" id="KW-0812">Transmembrane</keyword>
<dbReference type="CDD" id="cd07185">
    <property type="entry name" value="OmpA_C-like"/>
    <property type="match status" value="1"/>
</dbReference>
<evidence type="ECO:0000256" key="9">
    <source>
        <dbReference type="ARBA" id="ARBA00023237"/>
    </source>
</evidence>
<dbReference type="Pfam" id="PF00691">
    <property type="entry name" value="OmpA"/>
    <property type="match status" value="1"/>
</dbReference>
<dbReference type="Gene3D" id="2.40.160.20">
    <property type="match status" value="1"/>
</dbReference>
<dbReference type="InterPro" id="IPR027385">
    <property type="entry name" value="Beta-barrel_OMP"/>
</dbReference>
<keyword evidence="7" id="KW-0626">Porin</keyword>
<keyword evidence="5 11" id="KW-0732">Signal</keyword>
<feature type="domain" description="OmpA-like" evidence="12">
    <location>
        <begin position="266"/>
        <end position="380"/>
    </location>
</feature>
<keyword evidence="14" id="KW-1185">Reference proteome</keyword>
<keyword evidence="3" id="KW-1134">Transmembrane beta strand</keyword>
<dbReference type="Proteomes" id="UP001156641">
    <property type="component" value="Unassembled WGS sequence"/>
</dbReference>
<evidence type="ECO:0000313" key="13">
    <source>
        <dbReference type="EMBL" id="GLR68925.1"/>
    </source>
</evidence>
<evidence type="ECO:0000313" key="14">
    <source>
        <dbReference type="Proteomes" id="UP001156641"/>
    </source>
</evidence>
<reference evidence="14" key="1">
    <citation type="journal article" date="2019" name="Int. J. Syst. Evol. Microbiol.">
        <title>The Global Catalogue of Microorganisms (GCM) 10K type strain sequencing project: providing services to taxonomists for standard genome sequencing and annotation.</title>
        <authorList>
            <consortium name="The Broad Institute Genomics Platform"/>
            <consortium name="The Broad Institute Genome Sequencing Center for Infectious Disease"/>
            <person name="Wu L."/>
            <person name="Ma J."/>
        </authorList>
    </citation>
    <scope>NUCLEOTIDE SEQUENCE [LARGE SCALE GENOMIC DNA]</scope>
    <source>
        <strain evidence="14">NBRC 112502</strain>
    </source>
</reference>
<comment type="caution">
    <text evidence="13">The sequence shown here is derived from an EMBL/GenBank/DDBJ whole genome shotgun (WGS) entry which is preliminary data.</text>
</comment>
<keyword evidence="8 10" id="KW-0472">Membrane</keyword>
<evidence type="ECO:0000259" key="12">
    <source>
        <dbReference type="PROSITE" id="PS51123"/>
    </source>
</evidence>
<dbReference type="PROSITE" id="PS51123">
    <property type="entry name" value="OMPA_2"/>
    <property type="match status" value="1"/>
</dbReference>
<name>A0ABQ6ABV9_9PROT</name>
<evidence type="ECO:0000256" key="11">
    <source>
        <dbReference type="SAM" id="SignalP"/>
    </source>
</evidence>
<dbReference type="PANTHER" id="PTHR30329">
    <property type="entry name" value="STATOR ELEMENT OF FLAGELLAR MOTOR COMPLEX"/>
    <property type="match status" value="1"/>
</dbReference>
<dbReference type="InterPro" id="IPR036737">
    <property type="entry name" value="OmpA-like_sf"/>
</dbReference>
<dbReference type="SUPFAM" id="SSF103088">
    <property type="entry name" value="OmpA-like"/>
    <property type="match status" value="1"/>
</dbReference>
<dbReference type="PRINTS" id="PR01021">
    <property type="entry name" value="OMPADOMAIN"/>
</dbReference>
<evidence type="ECO:0000256" key="8">
    <source>
        <dbReference type="ARBA" id="ARBA00023136"/>
    </source>
</evidence>
<feature type="chain" id="PRO_5045554469" evidence="11">
    <location>
        <begin position="22"/>
        <end position="380"/>
    </location>
</feature>
<feature type="signal peptide" evidence="11">
    <location>
        <begin position="1"/>
        <end position="21"/>
    </location>
</feature>
<dbReference type="Gene3D" id="3.30.1330.60">
    <property type="entry name" value="OmpA-like domain"/>
    <property type="match status" value="1"/>
</dbReference>
<dbReference type="EMBL" id="BSOS01000099">
    <property type="protein sequence ID" value="GLR68925.1"/>
    <property type="molecule type" value="Genomic_DNA"/>
</dbReference>
<dbReference type="InterPro" id="IPR006665">
    <property type="entry name" value="OmpA-like"/>
</dbReference>
<evidence type="ECO:0000256" key="4">
    <source>
        <dbReference type="ARBA" id="ARBA00022692"/>
    </source>
</evidence>
<evidence type="ECO:0000256" key="3">
    <source>
        <dbReference type="ARBA" id="ARBA00022452"/>
    </source>
</evidence>
<organism evidence="13 14">
    <name type="scientific">Acidocella aquatica</name>
    <dbReference type="NCBI Taxonomy" id="1922313"/>
    <lineage>
        <taxon>Bacteria</taxon>
        <taxon>Pseudomonadati</taxon>
        <taxon>Pseudomonadota</taxon>
        <taxon>Alphaproteobacteria</taxon>
        <taxon>Acetobacterales</taxon>
        <taxon>Acidocellaceae</taxon>
        <taxon>Acidocella</taxon>
    </lineage>
</organism>
<evidence type="ECO:0000256" key="2">
    <source>
        <dbReference type="ARBA" id="ARBA00022448"/>
    </source>
</evidence>
<protein>
    <submittedName>
        <fullName evidence="13">Membrane protein</fullName>
    </submittedName>
</protein>
<dbReference type="RefSeq" id="WP_284259784.1">
    <property type="nucleotide sequence ID" value="NZ_BSOS01000099.1"/>
</dbReference>
<evidence type="ECO:0000256" key="10">
    <source>
        <dbReference type="PROSITE-ProRule" id="PRU00473"/>
    </source>
</evidence>
<dbReference type="SUPFAM" id="SSF56925">
    <property type="entry name" value="OMPA-like"/>
    <property type="match status" value="1"/>
</dbReference>
<dbReference type="PANTHER" id="PTHR30329:SF21">
    <property type="entry name" value="LIPOPROTEIN YIAD-RELATED"/>
    <property type="match status" value="1"/>
</dbReference>
<gene>
    <name evidence="13" type="ORF">GCM10010909_36070</name>
</gene>
<evidence type="ECO:0000256" key="7">
    <source>
        <dbReference type="ARBA" id="ARBA00023114"/>
    </source>
</evidence>
<keyword evidence="2" id="KW-0813">Transport</keyword>
<evidence type="ECO:0000256" key="6">
    <source>
        <dbReference type="ARBA" id="ARBA00023065"/>
    </source>
</evidence>
<evidence type="ECO:0000256" key="5">
    <source>
        <dbReference type="ARBA" id="ARBA00022729"/>
    </source>
</evidence>
<dbReference type="Pfam" id="PF13505">
    <property type="entry name" value="OMP_b-brl"/>
    <property type="match status" value="1"/>
</dbReference>
<keyword evidence="9" id="KW-0998">Cell outer membrane</keyword>
<accession>A0ABQ6ABV9</accession>
<sequence>MKLRLTFAAATCLALPIAAHAQPVTGPYVSLEAGTSIGNPADIDFRVTQTSLYTSSSADLAGKRYTRPALAGDAAVGYGFGNGWRVQLDGDFLRNTIAKINAQYSFTNTGATAAPAISGKAPGIETTYGPMVNALYDMNIGLPVFPYVGAGVGYQWATLHNSLLNQVSRKSDLTQGSFAFDAIAGLSYPLPMVPGLSLTAEYRFMMLTQTRTYYRASQTFNGYTDTVKGKVGQESSHTFMLGVRYQLFNAPAPAPAVAPAAAPMAAPAPAPARTYLVFFDWDKATLTPRATQIIAQAASDSKTQATTTIDVNGYTDTSGTPAYNQGLSVRRAKAVAAQLVTDGVPASEITVQGFGDTKLLVPTGPGVREPQNRRVEIILN</sequence>
<dbReference type="InterPro" id="IPR011250">
    <property type="entry name" value="OMP/PagP_B-barrel"/>
</dbReference>
<dbReference type="InterPro" id="IPR006664">
    <property type="entry name" value="OMP_bac"/>
</dbReference>
<proteinExistence type="predicted"/>